<evidence type="ECO:0000313" key="8">
    <source>
        <dbReference type="EMBL" id="QEK39154.1"/>
    </source>
</evidence>
<keyword evidence="6 7" id="KW-0472">Membrane</keyword>
<keyword evidence="3 7" id="KW-0808">Transferase</keyword>
<feature type="transmembrane region" description="Helical" evidence="7">
    <location>
        <begin position="17"/>
        <end position="35"/>
    </location>
</feature>
<keyword evidence="4 7" id="KW-0812">Transmembrane</keyword>
<feature type="binding site" evidence="7">
    <location>
        <position position="132"/>
    </location>
    <ligand>
        <name>a 1,2-diacyl-sn-glycero-3-phospho-(1'-sn-glycerol)</name>
        <dbReference type="ChEBI" id="CHEBI:64716"/>
    </ligand>
</feature>
<dbReference type="OrthoDB" id="871140at2"/>
<comment type="similarity">
    <text evidence="1 7">Belongs to the Lgt family.</text>
</comment>
<feature type="transmembrane region" description="Helical" evidence="7">
    <location>
        <begin position="212"/>
        <end position="232"/>
    </location>
</feature>
<evidence type="ECO:0000313" key="9">
    <source>
        <dbReference type="Proteomes" id="UP000324924"/>
    </source>
</evidence>
<comment type="catalytic activity">
    <reaction evidence="7">
        <text>L-cysteinyl-[prolipoprotein] + a 1,2-diacyl-sn-glycero-3-phospho-(1'-sn-glycerol) = an S-1,2-diacyl-sn-glyceryl-L-cysteinyl-[prolipoprotein] + sn-glycerol 1-phosphate + H(+)</text>
        <dbReference type="Rhea" id="RHEA:56712"/>
        <dbReference type="Rhea" id="RHEA-COMP:14679"/>
        <dbReference type="Rhea" id="RHEA-COMP:14680"/>
        <dbReference type="ChEBI" id="CHEBI:15378"/>
        <dbReference type="ChEBI" id="CHEBI:29950"/>
        <dbReference type="ChEBI" id="CHEBI:57685"/>
        <dbReference type="ChEBI" id="CHEBI:64716"/>
        <dbReference type="ChEBI" id="CHEBI:140658"/>
        <dbReference type="EC" id="2.5.1.145"/>
    </reaction>
</comment>
<sequence>MNIFIDPVLFNFFGLQIKWYGVAYLLGYFTCRFYLLQNLKKDYSIELLDKLISLIFLFGLIGGRLGYIFFYSKDKITFLNIISFWKGGMSFFGGFLLSGIYLFYASQIFNIDFFKISNEIIKKLPIGLGLGRFANFINGEISGRVFIYKGILYRHPVQLYSLLLEGIVLYLLLNSKRKQNATKYFFIYYGIIRIILDFFRDTESSMFLQNSLIEITYGQVFGLISLVIGLIIKRDLQTKQF</sequence>
<keyword evidence="8" id="KW-0449">Lipoprotein</keyword>
<dbReference type="Pfam" id="PF01790">
    <property type="entry name" value="LGT"/>
    <property type="match status" value="1"/>
</dbReference>
<dbReference type="PROSITE" id="PS01311">
    <property type="entry name" value="LGT"/>
    <property type="match status" value="1"/>
</dbReference>
<keyword evidence="5 7" id="KW-1133">Transmembrane helix</keyword>
<dbReference type="RefSeq" id="WP_148972277.1">
    <property type="nucleotide sequence ID" value="NZ_CP043314.1"/>
</dbReference>
<evidence type="ECO:0000256" key="1">
    <source>
        <dbReference type="ARBA" id="ARBA00007150"/>
    </source>
</evidence>
<comment type="pathway">
    <text evidence="7">Protein modification; lipoprotein biosynthesis (diacylglyceryl transfer).</text>
</comment>
<keyword evidence="2 7" id="KW-1003">Cell membrane</keyword>
<protein>
    <recommendedName>
        <fullName evidence="7">Phosphatidylglycerol--prolipoprotein diacylglyceryl transferase</fullName>
        <ecNumber evidence="7">2.5.1.145</ecNumber>
    </recommendedName>
</protein>
<dbReference type="UniPathway" id="UPA00664"/>
<feature type="transmembrane region" description="Helical" evidence="7">
    <location>
        <begin position="47"/>
        <end position="70"/>
    </location>
</feature>
<dbReference type="HAMAP" id="MF_01147">
    <property type="entry name" value="Lgt"/>
    <property type="match status" value="1"/>
</dbReference>
<comment type="subcellular location">
    <subcellularLocation>
        <location evidence="7">Cell membrane</location>
        <topology evidence="7">Multi-pass membrane protein</topology>
    </subcellularLocation>
</comment>
<proteinExistence type="inferred from homology"/>
<dbReference type="Proteomes" id="UP000324924">
    <property type="component" value="Chromosome"/>
</dbReference>
<dbReference type="EC" id="2.5.1.145" evidence="7"/>
<organism evidence="8 9">
    <name type="scientific">Candidatus Nesciobacter abundans</name>
    <dbReference type="NCBI Taxonomy" id="2601668"/>
    <lineage>
        <taxon>Bacteria</taxon>
        <taxon>Pseudomonadati</taxon>
        <taxon>Pseudomonadota</taxon>
        <taxon>Alphaproteobacteria</taxon>
        <taxon>Holosporales</taxon>
        <taxon>Holosporaceae</taxon>
        <taxon>Candidatus Nesciobacter</taxon>
    </lineage>
</organism>
<dbReference type="EMBL" id="CP043314">
    <property type="protein sequence ID" value="QEK39154.1"/>
    <property type="molecule type" value="Genomic_DNA"/>
</dbReference>
<dbReference type="KEGG" id="nabu:FZC36_01755"/>
<dbReference type="AlphaFoldDB" id="A0A5C0UJY5"/>
<keyword evidence="9" id="KW-1185">Reference proteome</keyword>
<accession>A0A5C0UJY5</accession>
<dbReference type="PANTHER" id="PTHR30589">
    <property type="entry name" value="PROLIPOPROTEIN DIACYLGLYCERYL TRANSFERASE"/>
    <property type="match status" value="1"/>
</dbReference>
<dbReference type="PANTHER" id="PTHR30589:SF0">
    <property type="entry name" value="PHOSPHATIDYLGLYCEROL--PROLIPOPROTEIN DIACYLGLYCERYL TRANSFERASE"/>
    <property type="match status" value="1"/>
</dbReference>
<comment type="function">
    <text evidence="7">Catalyzes the transfer of the diacylglyceryl group from phosphatidylglycerol to the sulfhydryl group of the N-terminal cysteine of a prolipoprotein, the first step in the formation of mature lipoproteins.</text>
</comment>
<evidence type="ECO:0000256" key="2">
    <source>
        <dbReference type="ARBA" id="ARBA00022475"/>
    </source>
</evidence>
<reference evidence="8 9" key="1">
    <citation type="submission" date="2019-08" db="EMBL/GenBank/DDBJ databases">
        <title>Highly reduced genomes of protist endosymbionts show evolutionary convergence.</title>
        <authorList>
            <person name="George E."/>
            <person name="Husnik F."/>
            <person name="Tashyreva D."/>
            <person name="Prokopchuk G."/>
            <person name="Horak A."/>
            <person name="Kwong W.K."/>
            <person name="Lukes J."/>
            <person name="Keeling P.J."/>
        </authorList>
    </citation>
    <scope>NUCLEOTIDE SEQUENCE [LARGE SCALE GENOMIC DNA]</scope>
    <source>
        <strain evidence="8">1604HC</strain>
    </source>
</reference>
<dbReference type="GO" id="GO:0042158">
    <property type="term" value="P:lipoprotein biosynthetic process"/>
    <property type="evidence" value="ECO:0007669"/>
    <property type="project" value="UniProtKB-UniRule"/>
</dbReference>
<evidence type="ECO:0000256" key="6">
    <source>
        <dbReference type="ARBA" id="ARBA00023136"/>
    </source>
</evidence>
<feature type="transmembrane region" description="Helical" evidence="7">
    <location>
        <begin position="82"/>
        <end position="104"/>
    </location>
</feature>
<evidence type="ECO:0000256" key="5">
    <source>
        <dbReference type="ARBA" id="ARBA00022989"/>
    </source>
</evidence>
<name>A0A5C0UJY5_9PROT</name>
<dbReference type="GO" id="GO:0005886">
    <property type="term" value="C:plasma membrane"/>
    <property type="evidence" value="ECO:0007669"/>
    <property type="project" value="UniProtKB-SubCell"/>
</dbReference>
<evidence type="ECO:0000256" key="7">
    <source>
        <dbReference type="HAMAP-Rule" id="MF_01147"/>
    </source>
</evidence>
<dbReference type="InterPro" id="IPR001640">
    <property type="entry name" value="Lgt"/>
</dbReference>
<feature type="transmembrane region" description="Helical" evidence="7">
    <location>
        <begin position="153"/>
        <end position="172"/>
    </location>
</feature>
<gene>
    <name evidence="7" type="primary">lgt</name>
    <name evidence="8" type="ORF">FZC36_01755</name>
</gene>
<evidence type="ECO:0000256" key="4">
    <source>
        <dbReference type="ARBA" id="ARBA00022692"/>
    </source>
</evidence>
<evidence type="ECO:0000256" key="3">
    <source>
        <dbReference type="ARBA" id="ARBA00022679"/>
    </source>
</evidence>
<dbReference type="GO" id="GO:0008961">
    <property type="term" value="F:phosphatidylglycerol-prolipoprotein diacylglyceryl transferase activity"/>
    <property type="evidence" value="ECO:0007669"/>
    <property type="project" value="UniProtKB-UniRule"/>
</dbReference>
<feature type="transmembrane region" description="Helical" evidence="7">
    <location>
        <begin position="184"/>
        <end position="200"/>
    </location>
</feature>